<accession>A0A5B7KH83</accession>
<dbReference type="EMBL" id="VSRR010138688">
    <property type="protein sequence ID" value="MPD03935.1"/>
    <property type="molecule type" value="Genomic_DNA"/>
</dbReference>
<organism evidence="2 3">
    <name type="scientific">Portunus trituberculatus</name>
    <name type="common">Swimming crab</name>
    <name type="synonym">Neptunus trituberculatus</name>
    <dbReference type="NCBI Taxonomy" id="210409"/>
    <lineage>
        <taxon>Eukaryota</taxon>
        <taxon>Metazoa</taxon>
        <taxon>Ecdysozoa</taxon>
        <taxon>Arthropoda</taxon>
        <taxon>Crustacea</taxon>
        <taxon>Multicrustacea</taxon>
        <taxon>Malacostraca</taxon>
        <taxon>Eumalacostraca</taxon>
        <taxon>Eucarida</taxon>
        <taxon>Decapoda</taxon>
        <taxon>Pleocyemata</taxon>
        <taxon>Brachyura</taxon>
        <taxon>Eubrachyura</taxon>
        <taxon>Portunoidea</taxon>
        <taxon>Portunidae</taxon>
        <taxon>Portuninae</taxon>
        <taxon>Portunus</taxon>
    </lineage>
</organism>
<evidence type="ECO:0000313" key="2">
    <source>
        <dbReference type="EMBL" id="MPD03935.1"/>
    </source>
</evidence>
<evidence type="ECO:0000313" key="3">
    <source>
        <dbReference type="Proteomes" id="UP000324222"/>
    </source>
</evidence>
<evidence type="ECO:0000256" key="1">
    <source>
        <dbReference type="SAM" id="MobiDB-lite"/>
    </source>
</evidence>
<name>A0A5B7KH83_PORTR</name>
<comment type="caution">
    <text evidence="2">The sequence shown here is derived from an EMBL/GenBank/DDBJ whole genome shotgun (WGS) entry which is preliminary data.</text>
</comment>
<keyword evidence="3" id="KW-1185">Reference proteome</keyword>
<reference evidence="2 3" key="1">
    <citation type="submission" date="2019-05" db="EMBL/GenBank/DDBJ databases">
        <title>Another draft genome of Portunus trituberculatus and its Hox gene families provides insights of decapod evolution.</title>
        <authorList>
            <person name="Jeong J.-H."/>
            <person name="Song I."/>
            <person name="Kim S."/>
            <person name="Choi T."/>
            <person name="Kim D."/>
            <person name="Ryu S."/>
            <person name="Kim W."/>
        </authorList>
    </citation>
    <scope>NUCLEOTIDE SEQUENCE [LARGE SCALE GENOMIC DNA]</scope>
    <source>
        <tissue evidence="2">Muscle</tissue>
    </source>
</reference>
<protein>
    <submittedName>
        <fullName evidence="2">Uncharacterized protein</fullName>
    </submittedName>
</protein>
<sequence>MDGGRGMTKTEVSGGTGLAEEGREVREFKGASRRLSIREEEVGEYTVRVVSGAFKSEVENERCEEAKDEIG</sequence>
<proteinExistence type="predicted"/>
<dbReference type="AlphaFoldDB" id="A0A5B7KH83"/>
<feature type="region of interest" description="Disordered" evidence="1">
    <location>
        <begin position="1"/>
        <end position="25"/>
    </location>
</feature>
<gene>
    <name evidence="2" type="ORF">E2C01_099594</name>
</gene>
<dbReference type="Proteomes" id="UP000324222">
    <property type="component" value="Unassembled WGS sequence"/>
</dbReference>